<dbReference type="STRING" id="616990.IV54_GL000804"/>
<evidence type="ECO:0000256" key="3">
    <source>
        <dbReference type="ARBA" id="ARBA00023163"/>
    </source>
</evidence>
<dbReference type="PATRIC" id="fig|616990.3.peg.877"/>
<reference evidence="5 6" key="1">
    <citation type="journal article" date="2015" name="Genome Announc.">
        <title>Expanding the biotechnology potential of lactobacilli through comparative genomics of 213 strains and associated genera.</title>
        <authorList>
            <person name="Sun Z."/>
            <person name="Harris H.M."/>
            <person name="McCann A."/>
            <person name="Guo C."/>
            <person name="Argimon S."/>
            <person name="Zhang W."/>
            <person name="Yang X."/>
            <person name="Jeffery I.B."/>
            <person name="Cooney J.C."/>
            <person name="Kagawa T.F."/>
            <person name="Liu W."/>
            <person name="Song Y."/>
            <person name="Salvetti E."/>
            <person name="Wrobel A."/>
            <person name="Rasinkangas P."/>
            <person name="Parkhill J."/>
            <person name="Rea M.C."/>
            <person name="O'Sullivan O."/>
            <person name="Ritari J."/>
            <person name="Douillard F.P."/>
            <person name="Paul Ross R."/>
            <person name="Yang R."/>
            <person name="Briner A.E."/>
            <person name="Felis G.E."/>
            <person name="de Vos W.M."/>
            <person name="Barrangou R."/>
            <person name="Klaenhammer T.R."/>
            <person name="Caufield P.W."/>
            <person name="Cui Y."/>
            <person name="Zhang H."/>
            <person name="O'Toole P.W."/>
        </authorList>
    </citation>
    <scope>NUCLEOTIDE SEQUENCE [LARGE SCALE GENOMIC DNA]</scope>
    <source>
        <strain evidence="5 6">DSM 22467</strain>
    </source>
</reference>
<dbReference type="PANTHER" id="PTHR38445:SF6">
    <property type="entry name" value="GNTR-FAMILY TRANSCRIPTIONAL REGULATOR"/>
    <property type="match status" value="1"/>
</dbReference>
<comment type="caution">
    <text evidence="5">The sequence shown here is derived from an EMBL/GenBank/DDBJ whole genome shotgun (WGS) entry which is preliminary data.</text>
</comment>
<dbReference type="GO" id="GO:0003700">
    <property type="term" value="F:DNA-binding transcription factor activity"/>
    <property type="evidence" value="ECO:0007669"/>
    <property type="project" value="InterPro"/>
</dbReference>
<dbReference type="OrthoDB" id="362473at2"/>
<dbReference type="CDD" id="cd07377">
    <property type="entry name" value="WHTH_GntR"/>
    <property type="match status" value="1"/>
</dbReference>
<dbReference type="AlphaFoldDB" id="A0A0R2LYS8"/>
<protein>
    <submittedName>
        <fullName evidence="5">Transcriptional regulator</fullName>
    </submittedName>
</protein>
<dbReference type="PANTHER" id="PTHR38445">
    <property type="entry name" value="HTH-TYPE TRANSCRIPTIONAL REPRESSOR YTRA"/>
    <property type="match status" value="1"/>
</dbReference>
<organism evidence="5 6">
    <name type="scientific">Levilactobacillus paucivorans</name>
    <dbReference type="NCBI Taxonomy" id="616990"/>
    <lineage>
        <taxon>Bacteria</taxon>
        <taxon>Bacillati</taxon>
        <taxon>Bacillota</taxon>
        <taxon>Bacilli</taxon>
        <taxon>Lactobacillales</taxon>
        <taxon>Lactobacillaceae</taxon>
        <taxon>Levilactobacillus</taxon>
    </lineage>
</organism>
<dbReference type="InterPro" id="IPR036388">
    <property type="entry name" value="WH-like_DNA-bd_sf"/>
</dbReference>
<proteinExistence type="predicted"/>
<accession>A0A0R2LYS8</accession>
<keyword evidence="2" id="KW-0238">DNA-binding</keyword>
<dbReference type="Pfam" id="PF00392">
    <property type="entry name" value="GntR"/>
    <property type="match status" value="1"/>
</dbReference>
<dbReference type="SUPFAM" id="SSF46785">
    <property type="entry name" value="Winged helix' DNA-binding domain"/>
    <property type="match status" value="1"/>
</dbReference>
<dbReference type="RefSeq" id="WP_057877654.1">
    <property type="nucleotide sequence ID" value="NZ_JQCA01000024.1"/>
</dbReference>
<keyword evidence="1" id="KW-0805">Transcription regulation</keyword>
<dbReference type="EMBL" id="JQCA01000024">
    <property type="protein sequence ID" value="KRO04779.1"/>
    <property type="molecule type" value="Genomic_DNA"/>
</dbReference>
<dbReference type="PROSITE" id="PS50949">
    <property type="entry name" value="HTH_GNTR"/>
    <property type="match status" value="1"/>
</dbReference>
<sequence length="123" mass="13988">MHFDDKIPIYYQIKTNIYHEIIMGTLQPGEKLPSVRQLALDVTANVNTVQRALSEMIAAGIIDSKRGKGNFVTMDETKITDLKTQLITEQVARAYQQLHALNLSDEEILNSLKHYMTQRGNVE</sequence>
<name>A0A0R2LYS8_9LACO</name>
<feature type="domain" description="HTH gntR-type" evidence="4">
    <location>
        <begin position="7"/>
        <end position="75"/>
    </location>
</feature>
<evidence type="ECO:0000256" key="2">
    <source>
        <dbReference type="ARBA" id="ARBA00023125"/>
    </source>
</evidence>
<gene>
    <name evidence="5" type="ORF">IV54_GL000804</name>
</gene>
<dbReference type="InterPro" id="IPR000524">
    <property type="entry name" value="Tscrpt_reg_HTH_GntR"/>
</dbReference>
<keyword evidence="6" id="KW-1185">Reference proteome</keyword>
<evidence type="ECO:0000313" key="6">
    <source>
        <dbReference type="Proteomes" id="UP000051906"/>
    </source>
</evidence>
<evidence type="ECO:0000313" key="5">
    <source>
        <dbReference type="EMBL" id="KRO04779.1"/>
    </source>
</evidence>
<evidence type="ECO:0000256" key="1">
    <source>
        <dbReference type="ARBA" id="ARBA00023015"/>
    </source>
</evidence>
<evidence type="ECO:0000259" key="4">
    <source>
        <dbReference type="PROSITE" id="PS50949"/>
    </source>
</evidence>
<dbReference type="Proteomes" id="UP000051906">
    <property type="component" value="Unassembled WGS sequence"/>
</dbReference>
<dbReference type="SMART" id="SM00345">
    <property type="entry name" value="HTH_GNTR"/>
    <property type="match status" value="1"/>
</dbReference>
<dbReference type="Gene3D" id="1.10.10.10">
    <property type="entry name" value="Winged helix-like DNA-binding domain superfamily/Winged helix DNA-binding domain"/>
    <property type="match status" value="1"/>
</dbReference>
<dbReference type="InterPro" id="IPR036390">
    <property type="entry name" value="WH_DNA-bd_sf"/>
</dbReference>
<dbReference type="GO" id="GO:0003677">
    <property type="term" value="F:DNA binding"/>
    <property type="evidence" value="ECO:0007669"/>
    <property type="project" value="UniProtKB-KW"/>
</dbReference>
<keyword evidence="3" id="KW-0804">Transcription</keyword>